<evidence type="ECO:0000313" key="5">
    <source>
        <dbReference type="EMBL" id="GAA0941141.1"/>
    </source>
</evidence>
<dbReference type="PANTHER" id="PTHR37418:SF2">
    <property type="entry name" value="3-KETO-5-AMINOHEXANOATE CLEAVAGE ENZYME"/>
    <property type="match status" value="1"/>
</dbReference>
<dbReference type="EMBL" id="BAAAHK010000007">
    <property type="protein sequence ID" value="GAA0941141.1"/>
    <property type="molecule type" value="Genomic_DNA"/>
</dbReference>
<dbReference type="Gene3D" id="3.20.20.70">
    <property type="entry name" value="Aldolase class I"/>
    <property type="match status" value="1"/>
</dbReference>
<dbReference type="PANTHER" id="PTHR37418">
    <property type="entry name" value="3-KETO-5-AMINOHEXANOATE CLEAVAGE ENZYME-RELATED"/>
    <property type="match status" value="1"/>
</dbReference>
<protein>
    <submittedName>
        <fullName evidence="5">3-keto-5-aminohexanoate cleavage protein</fullName>
    </submittedName>
</protein>
<comment type="cofactor">
    <cofactor evidence="1">
        <name>Zn(2+)</name>
        <dbReference type="ChEBI" id="CHEBI:29105"/>
    </cofactor>
</comment>
<evidence type="ECO:0000256" key="2">
    <source>
        <dbReference type="ARBA" id="ARBA00022679"/>
    </source>
</evidence>
<gene>
    <name evidence="5" type="ORF">GCM10009554_32480</name>
</gene>
<dbReference type="Pfam" id="PF05853">
    <property type="entry name" value="BKACE"/>
    <property type="match status" value="1"/>
</dbReference>
<comment type="caution">
    <text evidence="5">The sequence shown here is derived from an EMBL/GenBank/DDBJ whole genome shotgun (WGS) entry which is preliminary data.</text>
</comment>
<keyword evidence="6" id="KW-1185">Reference proteome</keyword>
<reference evidence="5 6" key="1">
    <citation type="journal article" date="2019" name="Int. J. Syst. Evol. Microbiol.">
        <title>The Global Catalogue of Microorganisms (GCM) 10K type strain sequencing project: providing services to taxonomists for standard genome sequencing and annotation.</title>
        <authorList>
            <consortium name="The Broad Institute Genomics Platform"/>
            <consortium name="The Broad Institute Genome Sequencing Center for Infectious Disease"/>
            <person name="Wu L."/>
            <person name="Ma J."/>
        </authorList>
    </citation>
    <scope>NUCLEOTIDE SEQUENCE [LARGE SCALE GENOMIC DNA]</scope>
    <source>
        <strain evidence="5 6">JCM 10977</strain>
    </source>
</reference>
<keyword evidence="3" id="KW-0479">Metal-binding</keyword>
<dbReference type="InterPro" id="IPR008567">
    <property type="entry name" value="BKACE"/>
</dbReference>
<sequence length="299" mass="31575">MSGFRGAARGNIPSGAGIWHDSFMTSTLITVAPTGAETAKADCPALPTTLDELVETAKRCEAAGAAMIHIHIRDSEHRPTLDLGRLTETVTAVRENTALIVQLSTGGAVTDPFDHRLRVLDAAPDSCSLTMGTVNFGDDVFMNPWPFVTELYQLTQEREVVPEFELFDLGQVAALGRLLDKYGLPYGGKVHCDLVMGVPGGMPGTTDALVAAVNGLPAGVTSWSATGVGRTTLPVALAALSKGGHLRVGMEDTLTLAKGQPVTHNAELVERAATIAALAQRPPMSPDEARHLLNIKPRP</sequence>
<evidence type="ECO:0000313" key="6">
    <source>
        <dbReference type="Proteomes" id="UP001500542"/>
    </source>
</evidence>
<evidence type="ECO:0000256" key="3">
    <source>
        <dbReference type="ARBA" id="ARBA00022723"/>
    </source>
</evidence>
<organism evidence="5 6">
    <name type="scientific">Kribbella koreensis</name>
    <dbReference type="NCBI Taxonomy" id="57909"/>
    <lineage>
        <taxon>Bacteria</taxon>
        <taxon>Bacillati</taxon>
        <taxon>Actinomycetota</taxon>
        <taxon>Actinomycetes</taxon>
        <taxon>Propionibacteriales</taxon>
        <taxon>Kribbellaceae</taxon>
        <taxon>Kribbella</taxon>
    </lineage>
</organism>
<evidence type="ECO:0000256" key="4">
    <source>
        <dbReference type="ARBA" id="ARBA00022833"/>
    </source>
</evidence>
<evidence type="ECO:0000256" key="1">
    <source>
        <dbReference type="ARBA" id="ARBA00001947"/>
    </source>
</evidence>
<dbReference type="SUPFAM" id="SSF51395">
    <property type="entry name" value="FMN-linked oxidoreductases"/>
    <property type="match status" value="1"/>
</dbReference>
<accession>A0ABN1QE45</accession>
<name>A0ABN1QE45_9ACTN</name>
<keyword evidence="4" id="KW-0862">Zinc</keyword>
<dbReference type="InterPro" id="IPR013785">
    <property type="entry name" value="Aldolase_TIM"/>
</dbReference>
<proteinExistence type="predicted"/>
<dbReference type="Proteomes" id="UP001500542">
    <property type="component" value="Unassembled WGS sequence"/>
</dbReference>
<keyword evidence="2" id="KW-0808">Transferase</keyword>